<comment type="catalytic activity">
    <reaction evidence="1">
        <text>S-ubiquitinyl-[E2 ubiquitin-conjugating enzyme]-L-cysteine + [acceptor protein]-L-lysine = [E2 ubiquitin-conjugating enzyme]-L-cysteine + N(6)-ubiquitinyl-[acceptor protein]-L-lysine.</text>
        <dbReference type="EC" id="2.3.2.27"/>
    </reaction>
</comment>
<evidence type="ECO:0000256" key="12">
    <source>
        <dbReference type="ARBA" id="ARBA00023026"/>
    </source>
</evidence>
<dbReference type="SMART" id="SM00369">
    <property type="entry name" value="LRR_TYP"/>
    <property type="match status" value="3"/>
</dbReference>
<keyword evidence="7" id="KW-0433">Leucine-rich repeat</keyword>
<dbReference type="GO" id="GO:0061630">
    <property type="term" value="F:ubiquitin protein ligase activity"/>
    <property type="evidence" value="ECO:0007669"/>
    <property type="project" value="UniProtKB-EC"/>
</dbReference>
<keyword evidence="12" id="KW-0843">Virulence</keyword>
<sequence>MEQGISLESNSQADARDVSVALLEMTGSLEKSEILQSKLPEWLMKASAESIECLNEAASAVLSLHTDVQRHLKGLKGIEGFCRERLRTALAAQFSHGLDVDKDRLWLPQTDRVAIGPPFYRDLTTHSYWVSHTLLEAAMQNFTAAEEQVGDDGMPAQARLESATALLQPTAFARCCRALDLGRLYQEHLLQVFDIEAPASAVDESPVALAIKKLRGAAFKLDIWVAFLKQHISRAALDMLQLFQARGATTKHSDIMYGNRPVIIQGLEAHTACLWGAVVFSTRSIEEFSNEKCIVYMPGDAQRCVYEYALFSDFQEHIEEQLKAPLYAQAFTRYIDEASRLDFFKAVSDNAGLGRIKQRLINTDLMSFYWQSLVGKLQLDSRILAVPTEDVDAEERQKRLDGYWEAGLTLANIGALFIPVLGELMMGVAIGQLVGEVYDGVEDWRAGDKQQALSHLTNVVTNVAMLAVFAAGNAALKVRAGQSSSAAFFDDFEAVENTGQRRLWKRSLKAYRQSVDISVKADADGIYREGGKTYLKLDDDVLAVNLDQASNTWRIMHPTDPKAFTPAVALNGDGGWRYIAERPSEWENASYALMRLAPDLVNVGNNRLAAVQEITHSPLSRLQQWGLQDRPVSPRFRDQAQRFMLEQRIRDCIWHLENEGQPTADNQVLLLHALPALPQWPKHSFFELFDAQGNLIDSYPQGLTVTAEHRAIRLSEHQLRYEGAMGIALEGIGPQEREQLLSGTPDAATPGQRLAGRLASWMKEEPGVLFDKLYQAYDRPSSGEHMLFKQRFAHLPVKAAQQLLDHASSFERLRLFTDRRIPMRLAQEARETMEQVLVDRACAELYLPGRGLFHAEFKPFQLLQRLPGWSDDFALELRDGSVHGSLLERIGPQNAAVRRIVVKLDDLHEAFDEAGKTLGPATSGPDSLFDACLRTLPPRQMEALTFFESDRPYGFKLRLSVYEQAIKDRAAVARLLKGQTLEHAETRVFCEQAHPPAAVVTHAHPRTLVRKTRRLFPLFSEAQVSQFLDEQGADHLQRAESIKALEEQLKALRASLKFWKHSPPGAASELQASRRQVADLIENAWRRLAFVRGEGRDTVLGLNLEGMRVGGLPTLPAQVSFRHLRNVSLNNMELDNNVAYFLKSFTHLESLDLGRNKISRLPEILSHMPGLKRLMLPSNGLSLTDYTLGKLANMRNLVTLDLSDNALGGTPDVGKMLDLVNLKLRATGLSELPVGLSRLPKLDFVDLRENVITQLPDWLFEAPRSFAERINLRLNPLSANSVSSINVYRGRTGIGMGFLEDDIAAMNESSARQLWLPALASEKQAIWTDFKDDPRGEALFKLLAELGHSADTEFVHEDQVRRVWEVLEAAHGNAELRDQVFNLAANPINCNDAAATNFSHLEVAVRVHQATEASERGASTSALLREGRSLFRLDQLEKLAHEHSLTDPTADPAEVSLAYRTGLVESLDLPGQPTHMRYARLSGVTGSDLELAAARVRNAELSSQFMDYLVERKFWRAHLHRRYPLRFERMNEPFQGEQAAVLERSHSMPDADFQRQLSDISERRQASEGGLLRTLTQEELKSVDLGCTLTGS</sequence>
<evidence type="ECO:0000256" key="4">
    <source>
        <dbReference type="ARBA" id="ARBA00009868"/>
    </source>
</evidence>
<evidence type="ECO:0000313" key="17">
    <source>
        <dbReference type="Proteomes" id="UP000431485"/>
    </source>
</evidence>
<keyword evidence="8 14" id="KW-0808">Transferase</keyword>
<dbReference type="OrthoDB" id="1467561at2"/>
<dbReference type="GO" id="GO:0005576">
    <property type="term" value="C:extracellular region"/>
    <property type="evidence" value="ECO:0007669"/>
    <property type="project" value="UniProtKB-SubCell"/>
</dbReference>
<dbReference type="PANTHER" id="PTHR47114:SF2">
    <property type="entry name" value="OLIGODENDROCYTE-MYELIN GLYCOPROTEIN"/>
    <property type="match status" value="1"/>
</dbReference>
<keyword evidence="10 14" id="KW-0833">Ubl conjugation pathway</keyword>
<dbReference type="PROSITE" id="PS51450">
    <property type="entry name" value="LRR"/>
    <property type="match status" value="1"/>
</dbReference>
<name>A0A7X2V1N8_9PSED</name>
<evidence type="ECO:0000256" key="8">
    <source>
        <dbReference type="ARBA" id="ARBA00022679"/>
    </source>
</evidence>
<evidence type="ECO:0000256" key="6">
    <source>
        <dbReference type="ARBA" id="ARBA00022525"/>
    </source>
</evidence>
<keyword evidence="17" id="KW-1185">Reference proteome</keyword>
<dbReference type="Pfam" id="PF14496">
    <property type="entry name" value="NEL"/>
    <property type="match status" value="1"/>
</dbReference>
<keyword evidence="6 14" id="KW-0964">Secreted</keyword>
<dbReference type="GO" id="GO:0030430">
    <property type="term" value="C:host cell cytoplasm"/>
    <property type="evidence" value="ECO:0007669"/>
    <property type="project" value="UniProtKB-SubCell"/>
</dbReference>
<evidence type="ECO:0000256" key="13">
    <source>
        <dbReference type="ARBA" id="ARBA00023200"/>
    </source>
</evidence>
<dbReference type="InterPro" id="IPR051071">
    <property type="entry name" value="LRR-bact_E3_ubiq_ligases"/>
</dbReference>
<evidence type="ECO:0000256" key="11">
    <source>
        <dbReference type="ARBA" id="ARBA00022843"/>
    </source>
</evidence>
<comment type="PTM">
    <text evidence="14">Ubiquitinated in the presence of host E1 ubiquitin-activating enzyme, E2 ubiquitin-conjugating enzyme and ubiquitin.</text>
</comment>
<dbReference type="Pfam" id="PF20178">
    <property type="entry name" value="ToxA_N"/>
    <property type="match status" value="1"/>
</dbReference>
<dbReference type="SUPFAM" id="SSF52058">
    <property type="entry name" value="L domain-like"/>
    <property type="match status" value="1"/>
</dbReference>
<dbReference type="Gene3D" id="1.20.58.360">
    <property type="entry name" value="Shigella T3SS effector IpaH defines"/>
    <property type="match status" value="1"/>
</dbReference>
<dbReference type="GO" id="GO:0016567">
    <property type="term" value="P:protein ubiquitination"/>
    <property type="evidence" value="ECO:0007669"/>
    <property type="project" value="InterPro"/>
</dbReference>
<protein>
    <recommendedName>
        <fullName evidence="5">RING-type E3 ubiquitin transferase</fullName>
        <ecNumber evidence="5">2.3.2.27</ecNumber>
    </recommendedName>
</protein>
<evidence type="ECO:0000256" key="2">
    <source>
        <dbReference type="ARBA" id="ARBA00004192"/>
    </source>
</evidence>
<reference evidence="16 17" key="1">
    <citation type="submission" date="2019-11" db="EMBL/GenBank/DDBJ databases">
        <title>Pseudmonas karstica sp. nov. and Pseudomonas spelaei sp. nov. from caves.</title>
        <authorList>
            <person name="Zeman M."/>
        </authorList>
    </citation>
    <scope>NUCLEOTIDE SEQUENCE [LARGE SCALE GENOMIC DNA]</scope>
    <source>
        <strain evidence="16 17">CCM 7891</strain>
    </source>
</reference>
<keyword evidence="11 14" id="KW-0832">Ubl conjugation</keyword>
<organism evidence="16 17">
    <name type="scientific">Pseudomonas karstica</name>
    <dbReference type="NCBI Taxonomy" id="1055468"/>
    <lineage>
        <taxon>Bacteria</taxon>
        <taxon>Pseudomonadati</taxon>
        <taxon>Pseudomonadota</taxon>
        <taxon>Gammaproteobacteria</taxon>
        <taxon>Pseudomonadales</taxon>
        <taxon>Pseudomonadaceae</taxon>
        <taxon>Pseudomonas</taxon>
    </lineage>
</organism>
<dbReference type="InterPro" id="IPR046673">
    <property type="entry name" value="ToxA_N"/>
</dbReference>
<evidence type="ECO:0000313" key="16">
    <source>
        <dbReference type="EMBL" id="MTD22410.1"/>
    </source>
</evidence>
<feature type="active site" description="Glycyl thioester intermediate" evidence="14">
    <location>
        <position position="1390"/>
    </location>
</feature>
<evidence type="ECO:0000256" key="9">
    <source>
        <dbReference type="ARBA" id="ARBA00022737"/>
    </source>
</evidence>
<dbReference type="EMBL" id="WLYI01000056">
    <property type="protein sequence ID" value="MTD22410.1"/>
    <property type="molecule type" value="Genomic_DNA"/>
</dbReference>
<evidence type="ECO:0000259" key="15">
    <source>
        <dbReference type="PROSITE" id="PS52053"/>
    </source>
</evidence>
<dbReference type="InterPro" id="IPR003591">
    <property type="entry name" value="Leu-rich_rpt_typical-subtyp"/>
</dbReference>
<dbReference type="PROSITE" id="PS52053">
    <property type="entry name" value="NEL"/>
    <property type="match status" value="1"/>
</dbReference>
<dbReference type="InterPro" id="IPR032675">
    <property type="entry name" value="LRR_dom_sf"/>
</dbReference>
<keyword evidence="9" id="KW-0677">Repeat</keyword>
<evidence type="ECO:0000256" key="10">
    <source>
        <dbReference type="ARBA" id="ARBA00022786"/>
    </source>
</evidence>
<dbReference type="InterPro" id="IPR029487">
    <property type="entry name" value="NEL_dom"/>
</dbReference>
<dbReference type="EC" id="2.3.2.27" evidence="5"/>
<keyword evidence="13 14" id="KW-1035">Host cytoplasm</keyword>
<dbReference type="Gene3D" id="3.80.10.10">
    <property type="entry name" value="Ribonuclease Inhibitor"/>
    <property type="match status" value="1"/>
</dbReference>
<dbReference type="Proteomes" id="UP000431485">
    <property type="component" value="Unassembled WGS sequence"/>
</dbReference>
<dbReference type="PANTHER" id="PTHR47114">
    <property type="match status" value="1"/>
</dbReference>
<comment type="caution">
    <text evidence="16">The sequence shown here is derived from an EMBL/GenBank/DDBJ whole genome shotgun (WGS) entry which is preliminary data.</text>
</comment>
<evidence type="ECO:0000256" key="1">
    <source>
        <dbReference type="ARBA" id="ARBA00000900"/>
    </source>
</evidence>
<comment type="similarity">
    <text evidence="4 14">Belongs to the LRR-containing bacterial E3 ligase family.</text>
</comment>
<evidence type="ECO:0000256" key="5">
    <source>
        <dbReference type="ARBA" id="ARBA00012483"/>
    </source>
</evidence>
<accession>A0A7X2V1N8</accession>
<proteinExistence type="inferred from homology"/>
<evidence type="ECO:0000256" key="14">
    <source>
        <dbReference type="PROSITE-ProRule" id="PRU01398"/>
    </source>
</evidence>
<evidence type="ECO:0000256" key="7">
    <source>
        <dbReference type="ARBA" id="ARBA00022614"/>
    </source>
</evidence>
<comment type="subcellular location">
    <subcellularLocation>
        <location evidence="2">Host cytoplasm</location>
    </subcellularLocation>
    <subcellularLocation>
        <location evidence="3">Secreted</location>
    </subcellularLocation>
</comment>
<dbReference type="InterPro" id="IPR001611">
    <property type="entry name" value="Leu-rich_rpt"/>
</dbReference>
<feature type="domain" description="NEL" evidence="15">
    <location>
        <begin position="1307"/>
        <end position="1592"/>
    </location>
</feature>
<evidence type="ECO:0000256" key="3">
    <source>
        <dbReference type="ARBA" id="ARBA00004613"/>
    </source>
</evidence>
<gene>
    <name evidence="16" type="ORF">GIR22_25100</name>
</gene>